<dbReference type="EMBL" id="AHBZ03000027">
    <property type="protein sequence ID" value="KAF7764971.1"/>
    <property type="molecule type" value="Genomic_DNA"/>
</dbReference>
<accession>A0AAD4FQD2</accession>
<name>A0AAD4FQD2_9GAMM</name>
<proteinExistence type="predicted"/>
<dbReference type="InterPro" id="IPR015943">
    <property type="entry name" value="WD40/YVTN_repeat-like_dom_sf"/>
</dbReference>
<dbReference type="SUPFAM" id="SSF101898">
    <property type="entry name" value="NHL repeat"/>
    <property type="match status" value="1"/>
</dbReference>
<protein>
    <submittedName>
        <fullName evidence="1">Uncharacterized protein</fullName>
    </submittedName>
</protein>
<dbReference type="AlphaFoldDB" id="A0AAD4FQD2"/>
<gene>
    <name evidence="1" type="ORF">PCIT_b1089</name>
</gene>
<dbReference type="Gene3D" id="2.130.10.10">
    <property type="entry name" value="YVTN repeat-like/Quinoprotein amine dehydrogenase"/>
    <property type="match status" value="2"/>
</dbReference>
<evidence type="ECO:0000313" key="1">
    <source>
        <dbReference type="EMBL" id="KAF7764971.1"/>
    </source>
</evidence>
<dbReference type="Proteomes" id="UP000016487">
    <property type="component" value="Unassembled WGS sequence"/>
</dbReference>
<reference evidence="1" key="2">
    <citation type="submission" date="2015-03" db="EMBL/GenBank/DDBJ databases">
        <title>Genome sequence of Pseudoalteromonas citrea.</title>
        <authorList>
            <person name="Xie B.-B."/>
            <person name="Rong J.-C."/>
            <person name="Qin Q.-L."/>
            <person name="Zhang Y.-Z."/>
        </authorList>
    </citation>
    <scope>NUCLEOTIDE SEQUENCE</scope>
    <source>
        <strain evidence="1">DSM 8771</strain>
    </source>
</reference>
<organism evidence="1 2">
    <name type="scientific">Pseudoalteromonas citrea</name>
    <dbReference type="NCBI Taxonomy" id="43655"/>
    <lineage>
        <taxon>Bacteria</taxon>
        <taxon>Pseudomonadati</taxon>
        <taxon>Pseudomonadota</taxon>
        <taxon>Gammaproteobacteria</taxon>
        <taxon>Alteromonadales</taxon>
        <taxon>Pseudoalteromonadaceae</taxon>
        <taxon>Pseudoalteromonas</taxon>
    </lineage>
</organism>
<reference evidence="1" key="1">
    <citation type="journal article" date="2012" name="J. Bacteriol.">
        <title>Genome sequences of type strains of seven species of the marine bacterium Pseudoalteromonas.</title>
        <authorList>
            <person name="Xie B.B."/>
            <person name="Shu Y.L."/>
            <person name="Qin Q.L."/>
            <person name="Rong J.C."/>
            <person name="Zhang X.Y."/>
            <person name="Chen X.L."/>
            <person name="Shi M."/>
            <person name="He H.L."/>
            <person name="Zhou B.C."/>
            <person name="Zhang Y.Z."/>
        </authorList>
    </citation>
    <scope>NUCLEOTIDE SEQUENCE</scope>
    <source>
        <strain evidence="1">DSM 8771</strain>
    </source>
</reference>
<sequence length="422" mass="46063">MLSFCNIMNFFIKRLIKTMKNTLLLKWLSCFLFIFAGISQGAGNQPSKVNKTPAETYTSQSVFNDHLGISGLDNPRQLSISKDGKQVFVVSGDDNALSIFTRQKGGSLQFKQVFKNSDNPALKLEGASDVISFNNAEFIVTSSFYDGAVSLFKKTKAGPYEFVHTLSDNLTPDRVFKDPAPIGKLDTLQLLGAWDLFKLDQQRFAVASYQSNAISFFQIKDGQLSPDENVNNVVNGHRFSRPLAIQSLGRAPVFDTLLVLGHEKAELTVLNRASNKNYSVAQVFNLNKHGCVGPQAVSQVNATNRLYVACTGSNNIIVLSDLGNQIGKKRLELLQTLKAPSLKGISSLAFTLDGKTGYGAAESGRGIVVLNTDYRGNLEIKKTILHADLFAVSSLTLSDINTLFVTAAKQDAVFVLDVSTLN</sequence>
<evidence type="ECO:0000313" key="2">
    <source>
        <dbReference type="Proteomes" id="UP000016487"/>
    </source>
</evidence>
<comment type="caution">
    <text evidence="1">The sequence shown here is derived from an EMBL/GenBank/DDBJ whole genome shotgun (WGS) entry which is preliminary data.</text>
</comment>